<feature type="domain" description="Phosphotyrosine protein phosphatase I" evidence="2">
    <location>
        <begin position="2"/>
        <end position="136"/>
    </location>
</feature>
<dbReference type="CDD" id="cd16345">
    <property type="entry name" value="LMWP_ArsC"/>
    <property type="match status" value="1"/>
</dbReference>
<evidence type="ECO:0000313" key="4">
    <source>
        <dbReference type="Proteomes" id="UP001222275"/>
    </source>
</evidence>
<evidence type="ECO:0000256" key="1">
    <source>
        <dbReference type="ARBA" id="ARBA00022849"/>
    </source>
</evidence>
<evidence type="ECO:0000313" key="3">
    <source>
        <dbReference type="EMBL" id="WEJ62718.1"/>
    </source>
</evidence>
<dbReference type="Proteomes" id="UP001222275">
    <property type="component" value="Chromosome"/>
</dbReference>
<evidence type="ECO:0000259" key="2">
    <source>
        <dbReference type="SMART" id="SM00226"/>
    </source>
</evidence>
<protein>
    <submittedName>
        <fullName evidence="3">Arsenate reductase ArsC</fullName>
    </submittedName>
</protein>
<dbReference type="InterPro" id="IPR023485">
    <property type="entry name" value="Ptyr_pPase"/>
</dbReference>
<keyword evidence="4" id="KW-1185">Reference proteome</keyword>
<accession>A0ABY8CF31</accession>
<reference evidence="3 4" key="1">
    <citation type="submission" date="2022-06" db="EMBL/GenBank/DDBJ databases">
        <title>Thiomicrohabdus sp. nov, an obligately chemolithoautotrophic, sulfur-oxidizing bacterium isolated from beach of Guanyin Mountain. Amoy.</title>
        <authorList>
            <person name="Zhu H."/>
        </authorList>
    </citation>
    <scope>NUCLEOTIDE SEQUENCE [LARGE SCALE GENOMIC DNA]</scope>
    <source>
        <strain evidence="3 4">XGS-01</strain>
    </source>
</reference>
<dbReference type="PANTHER" id="PTHR43428">
    <property type="entry name" value="ARSENATE REDUCTASE"/>
    <property type="match status" value="1"/>
</dbReference>
<dbReference type="Pfam" id="PF01451">
    <property type="entry name" value="LMWPc"/>
    <property type="match status" value="1"/>
</dbReference>
<dbReference type="RefSeq" id="WP_275594974.1">
    <property type="nucleotide sequence ID" value="NZ_CP102381.1"/>
</dbReference>
<dbReference type="Gene3D" id="3.40.50.2300">
    <property type="match status" value="1"/>
</dbReference>
<organism evidence="3 4">
    <name type="scientific">Thiomicrorhabdus lithotrophica</name>
    <dbReference type="NCBI Taxonomy" id="2949997"/>
    <lineage>
        <taxon>Bacteria</taxon>
        <taxon>Pseudomonadati</taxon>
        <taxon>Pseudomonadota</taxon>
        <taxon>Gammaproteobacteria</taxon>
        <taxon>Thiotrichales</taxon>
        <taxon>Piscirickettsiaceae</taxon>
        <taxon>Thiomicrorhabdus</taxon>
    </lineage>
</organism>
<gene>
    <name evidence="3" type="ORF">NR989_00305</name>
</gene>
<sequence length="155" mass="17471">MYNVLFIDTENSARSIIAEALLNHWGKDQFKAYSAGSQPSGKLNEHVVGILEHAKLSLADARSKGLDEFSAEDAPQMDFVFILCDKAHGEICPIWPEHTITAVWNINSPYVDDLHIDAVREILHSLESRINLFIQLPIEKLEHLKLQKELNAIGQ</sequence>
<proteinExistence type="predicted"/>
<keyword evidence="1" id="KW-0059">Arsenical resistance</keyword>
<dbReference type="EMBL" id="CP102381">
    <property type="protein sequence ID" value="WEJ62718.1"/>
    <property type="molecule type" value="Genomic_DNA"/>
</dbReference>
<name>A0ABY8CF31_9GAMM</name>
<dbReference type="SMART" id="SM00226">
    <property type="entry name" value="LMWPc"/>
    <property type="match status" value="1"/>
</dbReference>
<dbReference type="SUPFAM" id="SSF52788">
    <property type="entry name" value="Phosphotyrosine protein phosphatases I"/>
    <property type="match status" value="1"/>
</dbReference>
<dbReference type="PANTHER" id="PTHR43428:SF1">
    <property type="entry name" value="ARSENATE REDUCTASE"/>
    <property type="match status" value="1"/>
</dbReference>
<dbReference type="InterPro" id="IPR036196">
    <property type="entry name" value="Ptyr_pPase_sf"/>
</dbReference>